<protein>
    <submittedName>
        <fullName evidence="1">Heavy metal translocating P-type ATPase</fullName>
    </submittedName>
</protein>
<dbReference type="InterPro" id="IPR041492">
    <property type="entry name" value="HAD_2"/>
</dbReference>
<dbReference type="KEGG" id="dka:DKAM_0543"/>
<dbReference type="RefSeq" id="WP_012608211.1">
    <property type="nucleotide sequence ID" value="NC_011766.1"/>
</dbReference>
<dbReference type="EMBL" id="CP001140">
    <property type="protein sequence ID" value="ACL10869.1"/>
    <property type="molecule type" value="Genomic_DNA"/>
</dbReference>
<dbReference type="GO" id="GO:0008967">
    <property type="term" value="F:phosphoglycolate phosphatase activity"/>
    <property type="evidence" value="ECO:0007669"/>
    <property type="project" value="TreeGrafter"/>
</dbReference>
<dbReference type="SFLD" id="SFLDG01129">
    <property type="entry name" value="C1.5:_HAD__Beta-PGM__Phosphata"/>
    <property type="match status" value="1"/>
</dbReference>
<evidence type="ECO:0000313" key="1">
    <source>
        <dbReference type="EMBL" id="ACL10869.1"/>
    </source>
</evidence>
<dbReference type="Gene3D" id="3.40.50.1000">
    <property type="entry name" value="HAD superfamily/HAD-like"/>
    <property type="match status" value="1"/>
</dbReference>
<dbReference type="InterPro" id="IPR050155">
    <property type="entry name" value="HAD-like_hydrolase_sf"/>
</dbReference>
<dbReference type="Pfam" id="PF13419">
    <property type="entry name" value="HAD_2"/>
    <property type="match status" value="1"/>
</dbReference>
<dbReference type="Proteomes" id="UP000006903">
    <property type="component" value="Chromosome"/>
</dbReference>
<dbReference type="CDD" id="cd01427">
    <property type="entry name" value="HAD_like"/>
    <property type="match status" value="1"/>
</dbReference>
<proteinExistence type="predicted"/>
<dbReference type="SUPFAM" id="SSF56784">
    <property type="entry name" value="HAD-like"/>
    <property type="match status" value="1"/>
</dbReference>
<gene>
    <name evidence="1" type="ordered locus">DKAM_0543</name>
</gene>
<sequence>MSCIETIVIDVDGTLIPSLVDFDKLRRRIREELGVSHELKPLGLSLSRLDIPVEKKKRAWEMIEEEELNSIRLLDPGSLSTNISEVIKMVENGFKVVIATHRSKRTLEPLLEKLCLTNYISEYVTRDYSIDRIEQLNYLKAKYNEIVFIGDTIYDEEASIKADIRFYRVKSYTELASILEYLRLECSRSRKHYNTGFGSSVK</sequence>
<dbReference type="GO" id="GO:0006281">
    <property type="term" value="P:DNA repair"/>
    <property type="evidence" value="ECO:0007669"/>
    <property type="project" value="TreeGrafter"/>
</dbReference>
<dbReference type="InterPro" id="IPR023214">
    <property type="entry name" value="HAD_sf"/>
</dbReference>
<dbReference type="STRING" id="490899.DKAM_0543"/>
<dbReference type="SFLD" id="SFLDS00003">
    <property type="entry name" value="Haloacid_Dehalogenase"/>
    <property type="match status" value="1"/>
</dbReference>
<name>B8D438_DESA1</name>
<evidence type="ECO:0000313" key="2">
    <source>
        <dbReference type="Proteomes" id="UP000006903"/>
    </source>
</evidence>
<dbReference type="PANTHER" id="PTHR43434:SF1">
    <property type="entry name" value="PHOSPHOGLYCOLATE PHOSPHATASE"/>
    <property type="match status" value="1"/>
</dbReference>
<organism evidence="1 2">
    <name type="scientific">Desulfurococcus amylolyticus (strain DSM 18924 / JCM 16383 / VKM B-2413 / 1221n)</name>
    <name type="common">Desulfurococcus kamchatkensis</name>
    <dbReference type="NCBI Taxonomy" id="490899"/>
    <lineage>
        <taxon>Archaea</taxon>
        <taxon>Thermoproteota</taxon>
        <taxon>Thermoprotei</taxon>
        <taxon>Desulfurococcales</taxon>
        <taxon>Desulfurococcaceae</taxon>
        <taxon>Desulfurococcus</taxon>
    </lineage>
</organism>
<dbReference type="GeneID" id="7170758"/>
<dbReference type="AlphaFoldDB" id="B8D438"/>
<dbReference type="PANTHER" id="PTHR43434">
    <property type="entry name" value="PHOSPHOGLYCOLATE PHOSPHATASE"/>
    <property type="match status" value="1"/>
</dbReference>
<accession>B8D438</accession>
<dbReference type="eggNOG" id="arCOG02292">
    <property type="taxonomic scope" value="Archaea"/>
</dbReference>
<dbReference type="InterPro" id="IPR036412">
    <property type="entry name" value="HAD-like_sf"/>
</dbReference>
<dbReference type="HOGENOM" id="CLU_1472154_0_0_2"/>
<reference evidence="1 2" key="1">
    <citation type="journal article" date="2009" name="J. Bacteriol.">
        <title>Complete genome sequence of the anaerobic, protein-degrading hyperthermophilic crenarchaeon Desulfurococcus kamchatkensis.</title>
        <authorList>
            <person name="Ravin N.V."/>
            <person name="Mardanov A.V."/>
            <person name="Beletsky A.V."/>
            <person name="Kublanov I.V."/>
            <person name="Kolganova T.V."/>
            <person name="Lebedinsky A.V."/>
            <person name="Chernyh N.A."/>
            <person name="Bonch-Osmolovskaya E.A."/>
            <person name="Skryabin K.G."/>
        </authorList>
    </citation>
    <scope>NUCLEOTIDE SEQUENCE [LARGE SCALE GENOMIC DNA]</scope>
    <source>
        <strain evidence="2">DSM 18924 / JCM 16383 / VKM B-2413 / 1221n</strain>
    </source>
</reference>